<feature type="domain" description="NadR/Ttd14 AAA" evidence="1">
    <location>
        <begin position="5"/>
        <end position="173"/>
    </location>
</feature>
<keyword evidence="3" id="KW-1185">Reference proteome</keyword>
<reference evidence="2 3" key="1">
    <citation type="submission" date="2019-02" db="EMBL/GenBank/DDBJ databases">
        <title>Genomic Encyclopedia of Type Strains, Phase IV (KMG-IV): sequencing the most valuable type-strain genomes for metagenomic binning, comparative biology and taxonomic classification.</title>
        <authorList>
            <person name="Goeker M."/>
        </authorList>
    </citation>
    <scope>NUCLEOTIDE SEQUENCE [LARGE SCALE GENOMIC DNA]</scope>
    <source>
        <strain evidence="2 3">DSM 17196</strain>
    </source>
</reference>
<dbReference type="InterPro" id="IPR038727">
    <property type="entry name" value="NadR/Ttd14_AAA_dom"/>
</dbReference>
<dbReference type="SUPFAM" id="SSF52540">
    <property type="entry name" value="P-loop containing nucleoside triphosphate hydrolases"/>
    <property type="match status" value="1"/>
</dbReference>
<dbReference type="InterPro" id="IPR027417">
    <property type="entry name" value="P-loop_NTPase"/>
</dbReference>
<dbReference type="Gene3D" id="3.40.50.300">
    <property type="entry name" value="P-loop containing nucleotide triphosphate hydrolases"/>
    <property type="match status" value="1"/>
</dbReference>
<dbReference type="Proteomes" id="UP000292262">
    <property type="component" value="Unassembled WGS sequence"/>
</dbReference>
<evidence type="ECO:0000313" key="3">
    <source>
        <dbReference type="Proteomes" id="UP000292262"/>
    </source>
</evidence>
<dbReference type="AlphaFoldDB" id="A0A4Q7NWB7"/>
<gene>
    <name evidence="2" type="ORF">EV197_3221</name>
</gene>
<sequence>MTKQRVVITGAPGTGKTSVILQLEKSDYFCFHEIVRDFTKDSKETTAITSNPIVSVEDPLAFNKKILNGRIAQYKEGSNQTNDLLFYDRGIPDVLAYMDFFNQPIAAHFSKACKEYIYNKVFLLPPWKEIYKVDEERFESFDQAQEIHKHLEETYTRFGYQCLTVPLDTVDNRVSFILNHL</sequence>
<dbReference type="RefSeq" id="WP_130287731.1">
    <property type="nucleotide sequence ID" value="NZ_SGXE01000006.1"/>
</dbReference>
<evidence type="ECO:0000313" key="2">
    <source>
        <dbReference type="EMBL" id="RZS90692.1"/>
    </source>
</evidence>
<organism evidence="2 3">
    <name type="scientific">Aquimarina brevivitae</name>
    <dbReference type="NCBI Taxonomy" id="323412"/>
    <lineage>
        <taxon>Bacteria</taxon>
        <taxon>Pseudomonadati</taxon>
        <taxon>Bacteroidota</taxon>
        <taxon>Flavobacteriia</taxon>
        <taxon>Flavobacteriales</taxon>
        <taxon>Flavobacteriaceae</taxon>
        <taxon>Aquimarina</taxon>
    </lineage>
</organism>
<accession>A0A4Q7NWB7</accession>
<proteinExistence type="predicted"/>
<dbReference type="OrthoDB" id="5638848at2"/>
<evidence type="ECO:0000259" key="1">
    <source>
        <dbReference type="Pfam" id="PF13521"/>
    </source>
</evidence>
<name>A0A4Q7NWB7_9FLAO</name>
<comment type="caution">
    <text evidence="2">The sequence shown here is derived from an EMBL/GenBank/DDBJ whole genome shotgun (WGS) entry which is preliminary data.</text>
</comment>
<protein>
    <submittedName>
        <fullName evidence="2">Putative ATPase</fullName>
    </submittedName>
</protein>
<dbReference type="EMBL" id="SGXE01000006">
    <property type="protein sequence ID" value="RZS90692.1"/>
    <property type="molecule type" value="Genomic_DNA"/>
</dbReference>
<dbReference type="Pfam" id="PF13521">
    <property type="entry name" value="AAA_28"/>
    <property type="match status" value="1"/>
</dbReference>